<evidence type="ECO:0000256" key="2">
    <source>
        <dbReference type="SAM" id="SignalP"/>
    </source>
</evidence>
<accession>A0ABQ6FCU8</accession>
<name>A0ABQ6FCU8_9RHOO</name>
<proteinExistence type="predicted"/>
<evidence type="ECO:0008006" key="5">
    <source>
        <dbReference type="Google" id="ProtNLM"/>
    </source>
</evidence>
<dbReference type="Proteomes" id="UP001157167">
    <property type="component" value="Unassembled WGS sequence"/>
</dbReference>
<feature type="region of interest" description="Disordered" evidence="1">
    <location>
        <begin position="30"/>
        <end position="102"/>
    </location>
</feature>
<feature type="signal peptide" evidence="2">
    <location>
        <begin position="1"/>
        <end position="23"/>
    </location>
</feature>
<feature type="compositionally biased region" description="Gly residues" evidence="1">
    <location>
        <begin position="83"/>
        <end position="102"/>
    </location>
</feature>
<evidence type="ECO:0000256" key="1">
    <source>
        <dbReference type="SAM" id="MobiDB-lite"/>
    </source>
</evidence>
<gene>
    <name evidence="3" type="ORF">GCM10007933_29090</name>
</gene>
<keyword evidence="4" id="KW-1185">Reference proteome</keyword>
<evidence type="ECO:0000313" key="4">
    <source>
        <dbReference type="Proteomes" id="UP001157167"/>
    </source>
</evidence>
<evidence type="ECO:0000313" key="3">
    <source>
        <dbReference type="EMBL" id="GLT23443.1"/>
    </source>
</evidence>
<comment type="caution">
    <text evidence="3">The sequence shown here is derived from an EMBL/GenBank/DDBJ whole genome shotgun (WGS) entry which is preliminary data.</text>
</comment>
<reference evidence="4" key="1">
    <citation type="journal article" date="2019" name="Int. J. Syst. Evol. Microbiol.">
        <title>The Global Catalogue of Microorganisms (GCM) 10K type strain sequencing project: providing services to taxonomists for standard genome sequencing and annotation.</title>
        <authorList>
            <consortium name="The Broad Institute Genomics Platform"/>
            <consortium name="The Broad Institute Genome Sequencing Center for Infectious Disease"/>
            <person name="Wu L."/>
            <person name="Ma J."/>
        </authorList>
    </citation>
    <scope>NUCLEOTIDE SEQUENCE [LARGE SCALE GENOMIC DNA]</scope>
    <source>
        <strain evidence="4">NBRC 102407</strain>
    </source>
</reference>
<organism evidence="3 4">
    <name type="scientific">Zoogloea oryzae</name>
    <dbReference type="NCBI Taxonomy" id="310767"/>
    <lineage>
        <taxon>Bacteria</taxon>
        <taxon>Pseudomonadati</taxon>
        <taxon>Pseudomonadota</taxon>
        <taxon>Betaproteobacteria</taxon>
        <taxon>Rhodocyclales</taxon>
        <taxon>Zoogloeaceae</taxon>
        <taxon>Zoogloea</taxon>
    </lineage>
</organism>
<feature type="chain" id="PRO_5046259906" description="DUF4148 domain-containing protein" evidence="2">
    <location>
        <begin position="24"/>
        <end position="102"/>
    </location>
</feature>
<dbReference type="RefSeq" id="WP_284188649.1">
    <property type="nucleotide sequence ID" value="NZ_BSPX01000048.1"/>
</dbReference>
<protein>
    <recommendedName>
        <fullName evidence="5">DUF4148 domain-containing protein</fullName>
    </recommendedName>
</protein>
<keyword evidence="2" id="KW-0732">Signal</keyword>
<sequence length="102" mass="10831">MTSRHILSLAALCCLALAAPAGAADTTYGSQLMTPQERAEHRATLRNQATEADRNAYRQQHHDAMQARARERGVQLPDTPPAQGGGANRRAGGQGMGPRGGR</sequence>
<feature type="compositionally biased region" description="Basic and acidic residues" evidence="1">
    <location>
        <begin position="51"/>
        <end position="73"/>
    </location>
</feature>
<dbReference type="EMBL" id="BSPX01000048">
    <property type="protein sequence ID" value="GLT23443.1"/>
    <property type="molecule type" value="Genomic_DNA"/>
</dbReference>